<organism evidence="5 6">
    <name type="scientific">Phytohabitans rumicis</name>
    <dbReference type="NCBI Taxonomy" id="1076125"/>
    <lineage>
        <taxon>Bacteria</taxon>
        <taxon>Bacillati</taxon>
        <taxon>Actinomycetota</taxon>
        <taxon>Actinomycetes</taxon>
        <taxon>Micromonosporales</taxon>
        <taxon>Micromonosporaceae</taxon>
    </lineage>
</organism>
<proteinExistence type="predicted"/>
<keyword evidence="2" id="KW-0418">Kinase</keyword>
<dbReference type="InterPro" id="IPR027417">
    <property type="entry name" value="P-loop_NTPase"/>
</dbReference>
<dbReference type="GO" id="GO:0006797">
    <property type="term" value="P:polyphosphate metabolic process"/>
    <property type="evidence" value="ECO:0007669"/>
    <property type="project" value="InterPro"/>
</dbReference>
<dbReference type="PANTHER" id="PTHR34383:SF3">
    <property type="entry name" value="POLYPHOSPHATE:AMP PHOSPHOTRANSFERASE"/>
    <property type="match status" value="1"/>
</dbReference>
<dbReference type="PANTHER" id="PTHR34383">
    <property type="entry name" value="POLYPHOSPHATE:AMP PHOSPHOTRANSFERASE-RELATED"/>
    <property type="match status" value="1"/>
</dbReference>
<evidence type="ECO:0000256" key="2">
    <source>
        <dbReference type="ARBA" id="ARBA00022777"/>
    </source>
</evidence>
<evidence type="ECO:0000256" key="3">
    <source>
        <dbReference type="SAM" id="MobiDB-lite"/>
    </source>
</evidence>
<reference evidence="5 6" key="1">
    <citation type="submission" date="2020-03" db="EMBL/GenBank/DDBJ databases">
        <title>Whole genome shotgun sequence of Phytohabitans rumicis NBRC 108638.</title>
        <authorList>
            <person name="Komaki H."/>
            <person name="Tamura T."/>
        </authorList>
    </citation>
    <scope>NUCLEOTIDE SEQUENCE [LARGE SCALE GENOMIC DNA]</scope>
    <source>
        <strain evidence="5 6">NBRC 108638</strain>
    </source>
</reference>
<reference evidence="5 6" key="2">
    <citation type="submission" date="2020-03" db="EMBL/GenBank/DDBJ databases">
        <authorList>
            <person name="Ichikawa N."/>
            <person name="Kimura A."/>
            <person name="Kitahashi Y."/>
            <person name="Uohara A."/>
        </authorList>
    </citation>
    <scope>NUCLEOTIDE SEQUENCE [LARGE SCALE GENOMIC DNA]</scope>
    <source>
        <strain evidence="5 6">NBRC 108638</strain>
    </source>
</reference>
<protein>
    <recommendedName>
        <fullName evidence="4">Polyphosphate kinase-2-related domain-containing protein</fullName>
    </recommendedName>
</protein>
<evidence type="ECO:0000259" key="4">
    <source>
        <dbReference type="Pfam" id="PF03976"/>
    </source>
</evidence>
<keyword evidence="1" id="KW-0808">Transferase</keyword>
<evidence type="ECO:0000313" key="5">
    <source>
        <dbReference type="EMBL" id="GFJ87223.1"/>
    </source>
</evidence>
<dbReference type="InterPro" id="IPR016898">
    <property type="entry name" value="Polyphosphate_phosphotransfera"/>
</dbReference>
<dbReference type="InterPro" id="IPR022488">
    <property type="entry name" value="PPK2-related"/>
</dbReference>
<evidence type="ECO:0000313" key="6">
    <source>
        <dbReference type="Proteomes" id="UP000482960"/>
    </source>
</evidence>
<dbReference type="NCBIfam" id="TIGR03709">
    <property type="entry name" value="PPK2_rel_1"/>
    <property type="match status" value="1"/>
</dbReference>
<keyword evidence="6" id="KW-1185">Reference proteome</keyword>
<dbReference type="GO" id="GO:0008976">
    <property type="term" value="F:polyphosphate kinase activity"/>
    <property type="evidence" value="ECO:0007669"/>
    <property type="project" value="InterPro"/>
</dbReference>
<accession>A0A6V8KPW4</accession>
<gene>
    <name evidence="5" type="ORF">Prum_008650</name>
</gene>
<dbReference type="SUPFAM" id="SSF52540">
    <property type="entry name" value="P-loop containing nucleoside triphosphate hydrolases"/>
    <property type="match status" value="1"/>
</dbReference>
<dbReference type="InterPro" id="IPR022300">
    <property type="entry name" value="PPK2-rel_1"/>
</dbReference>
<dbReference type="AlphaFoldDB" id="A0A6V8KPW4"/>
<comment type="caution">
    <text evidence="5">The sequence shown here is derived from an EMBL/GenBank/DDBJ whole genome shotgun (WGS) entry which is preliminary data.</text>
</comment>
<dbReference type="PIRSF" id="PIRSF028756">
    <property type="entry name" value="PPK2_prd"/>
    <property type="match status" value="1"/>
</dbReference>
<dbReference type="Gene3D" id="3.40.50.300">
    <property type="entry name" value="P-loop containing nucleotide triphosphate hydrolases"/>
    <property type="match status" value="1"/>
</dbReference>
<dbReference type="Proteomes" id="UP000482960">
    <property type="component" value="Unassembled WGS sequence"/>
</dbReference>
<dbReference type="EMBL" id="BLPG01000001">
    <property type="protein sequence ID" value="GFJ87223.1"/>
    <property type="molecule type" value="Genomic_DNA"/>
</dbReference>
<name>A0A6V8KPW4_9ACTN</name>
<evidence type="ECO:0000256" key="1">
    <source>
        <dbReference type="ARBA" id="ARBA00022679"/>
    </source>
</evidence>
<sequence length="331" mass="37801">MAKPAEKRIAKFIKPFRVRPGASVHLAKDFDPGYKASFLHKKESVDLLHRVNGLLVDYQARLAADDQHGVLVVLQALDAAGKDGTIRHVMSGVNPQGVHVSSFKVPSAEELNHDYLWRYAQRLPGRGEIAIFNRSHYEEVLVVRVHRELLDRQKLPDECKAGNIWKRRYRAINNFERHLADNGFRIVKLFLNLSREEQRIRFLRRIDLADHNWKFSAADVRERQRWDDYQAAFSEMLSHTSTKWAPWYVIPADHKWFARISAAAIIAHSLIEISPQYPQVSAEVRDALLKTRVELEAEAPEGAAADPYQAEHPEEVSVPKTGTAGGRPSRV</sequence>
<dbReference type="Pfam" id="PF03976">
    <property type="entry name" value="PPK2"/>
    <property type="match status" value="1"/>
</dbReference>
<dbReference type="RefSeq" id="WP_173074097.1">
    <property type="nucleotide sequence ID" value="NZ_BAABJB010000016.1"/>
</dbReference>
<feature type="domain" description="Polyphosphate kinase-2-related" evidence="4">
    <location>
        <begin position="41"/>
        <end position="270"/>
    </location>
</feature>
<feature type="region of interest" description="Disordered" evidence="3">
    <location>
        <begin position="300"/>
        <end position="331"/>
    </location>
</feature>